<reference evidence="2" key="1">
    <citation type="journal article" date="2019" name="Int. J. Syst. Evol. Microbiol.">
        <title>The Global Catalogue of Microorganisms (GCM) 10K type strain sequencing project: providing services to taxonomists for standard genome sequencing and annotation.</title>
        <authorList>
            <consortium name="The Broad Institute Genomics Platform"/>
            <consortium name="The Broad Institute Genome Sequencing Center for Infectious Disease"/>
            <person name="Wu L."/>
            <person name="Ma J."/>
        </authorList>
    </citation>
    <scope>NUCLEOTIDE SEQUENCE [LARGE SCALE GENOMIC DNA]</scope>
    <source>
        <strain evidence="2">JCM 31047</strain>
    </source>
</reference>
<sequence>MQVFRAFALSVLHRPGRTTLDPTSPQCTSATPIHPAAIAGHAGKWHVPVTDLPGGVRLVSGNVAQPIP</sequence>
<comment type="caution">
    <text evidence="1">The sequence shown here is derived from an EMBL/GenBank/DDBJ whole genome shotgun (WGS) entry which is preliminary data.</text>
</comment>
<dbReference type="Proteomes" id="UP000600547">
    <property type="component" value="Unassembled WGS sequence"/>
</dbReference>
<dbReference type="AlphaFoldDB" id="A0A8H9GTE2"/>
<accession>A0A8H9GTE2</accession>
<evidence type="ECO:0000313" key="2">
    <source>
        <dbReference type="Proteomes" id="UP000600547"/>
    </source>
</evidence>
<evidence type="ECO:0000313" key="1">
    <source>
        <dbReference type="EMBL" id="GGM58377.1"/>
    </source>
</evidence>
<name>A0A8H9GTE2_9DEIO</name>
<protein>
    <submittedName>
        <fullName evidence="1">Uncharacterized protein</fullName>
    </submittedName>
</protein>
<gene>
    <name evidence="1" type="ORF">GCM10008956_37510</name>
</gene>
<keyword evidence="2" id="KW-1185">Reference proteome</keyword>
<organism evidence="1 2">
    <name type="scientific">Deinococcus arenae</name>
    <dbReference type="NCBI Taxonomy" id="1452751"/>
    <lineage>
        <taxon>Bacteria</taxon>
        <taxon>Thermotogati</taxon>
        <taxon>Deinococcota</taxon>
        <taxon>Deinococci</taxon>
        <taxon>Deinococcales</taxon>
        <taxon>Deinococcaceae</taxon>
        <taxon>Deinococcus</taxon>
    </lineage>
</organism>
<proteinExistence type="predicted"/>
<dbReference type="EMBL" id="BMQG01000025">
    <property type="protein sequence ID" value="GGM58377.1"/>
    <property type="molecule type" value="Genomic_DNA"/>
</dbReference>